<dbReference type="RefSeq" id="WP_192963282.1">
    <property type="nucleotide sequence ID" value="NZ_LN713926.1"/>
</dbReference>
<accession>A0A0G4E500</accession>
<reference evidence="1" key="1">
    <citation type="submission" date="2014-12" db="EMBL/GenBank/DDBJ databases">
        <authorList>
            <person name="Hall J."/>
        </authorList>
    </citation>
    <scope>NUCLEOTIDE SEQUENCE [LARGE SCALE GENOMIC DNA]</scope>
    <source>
        <strain evidence="1">SBW25</strain>
        <plasmid evidence="1">pQBR57</plasmid>
    </source>
</reference>
<name>A0A0G4E500_PSEFS</name>
<proteinExistence type="predicted"/>
<organism evidence="1">
    <name type="scientific">Pseudomonas fluorescens (strain SBW25)</name>
    <dbReference type="NCBI Taxonomy" id="216595"/>
    <lineage>
        <taxon>Bacteria</taxon>
        <taxon>Pseudomonadati</taxon>
        <taxon>Pseudomonadota</taxon>
        <taxon>Gammaproteobacteria</taxon>
        <taxon>Pseudomonadales</taxon>
        <taxon>Pseudomonadaceae</taxon>
        <taxon>Pseudomonas</taxon>
    </lineage>
</organism>
<protein>
    <submittedName>
        <fullName evidence="1">Uncharacterized protein</fullName>
    </submittedName>
</protein>
<dbReference type="AlphaFoldDB" id="A0A0G4E500"/>
<geneLocation type="plasmid" evidence="1">
    <name>pQBR57</name>
</geneLocation>
<reference evidence="1" key="2">
    <citation type="submission" date="2015-06" db="EMBL/GenBank/DDBJ databases">
        <title>Environmentally co-occuring mercury resistance plasmids are genetically and phenotypically diverse and confer variable context-dependent fitness effects.</title>
        <authorList>
            <person name="Hall J.P.J."/>
            <person name="Harrison E."/>
            <person name="Lilley A.K."/>
            <person name="Paterson S."/>
            <person name="Spiers A.J."/>
            <person name="Brockhurst M.A."/>
        </authorList>
    </citation>
    <scope>NUCLEOTIDE SEQUENCE [LARGE SCALE GENOMIC DNA]</scope>
    <source>
        <strain evidence="1">SBW25</strain>
        <plasmid evidence="1">pQBR57</plasmid>
    </source>
</reference>
<dbReference type="EMBL" id="LN713926">
    <property type="protein sequence ID" value="CEK42078.1"/>
    <property type="molecule type" value="Genomic_DNA"/>
</dbReference>
<gene>
    <name evidence="1" type="ORF">PQBR57_0125</name>
</gene>
<keyword evidence="1" id="KW-0614">Plasmid</keyword>
<sequence length="375" mass="42167">MLETQVARLRAKYPKEFTVEQAAMAVARAYGYRKLDLATLELSDKVYGLQYVRPYREMLKEDVHHQVMDLMRMALNLSLSANEDVRQGVPERNIVAAMCGFQSFDSLLSYARSDPVDPNSTDRAMLAKFKARFGYYAPIQYVLGRYIHDHCLIIQPDAAKAQRFVDQEIILNPLSGTKVVLVRDDPHGADWLSVMSKTITVYRGDLDEGYEAAATAAIGNGNIMVALVPAAPYMLSTIVERNAQLLTTDSPDGRAIIADVTHLNLDTNDLDKAFGLSSDKGIHLVVVVREPNAELWKRTGIRVIFGFDKDIQESYLDMDKYIGYSAPYVGYKRGKMQYLYQSEESGPRFGAMDLIPDDQKTKSLLERMKGALRAR</sequence>
<evidence type="ECO:0000313" key="1">
    <source>
        <dbReference type="EMBL" id="CEK42078.1"/>
    </source>
</evidence>